<keyword evidence="4 7" id="KW-0133">Cell shape</keyword>
<evidence type="ECO:0000256" key="3">
    <source>
        <dbReference type="ARBA" id="ARBA00022679"/>
    </source>
</evidence>
<feature type="active site" description="Proton donor/acceptor" evidence="7">
    <location>
        <position position="452"/>
    </location>
</feature>
<gene>
    <name evidence="9" type="ORF">SAMEA4412677_02268</name>
</gene>
<keyword evidence="10" id="KW-1185">Reference proteome</keyword>
<dbReference type="InterPro" id="IPR036366">
    <property type="entry name" value="PGBDSf"/>
</dbReference>
<dbReference type="SUPFAM" id="SSF47090">
    <property type="entry name" value="PGBD-like"/>
    <property type="match status" value="1"/>
</dbReference>
<evidence type="ECO:0000313" key="10">
    <source>
        <dbReference type="Proteomes" id="UP000215196"/>
    </source>
</evidence>
<comment type="pathway">
    <text evidence="1 7">Cell wall biogenesis; peptidoglycan biosynthesis.</text>
</comment>
<dbReference type="GO" id="GO:0004180">
    <property type="term" value="F:carboxypeptidase activity"/>
    <property type="evidence" value="ECO:0007669"/>
    <property type="project" value="UniProtKB-ARBA"/>
</dbReference>
<evidence type="ECO:0000256" key="2">
    <source>
        <dbReference type="ARBA" id="ARBA00005992"/>
    </source>
</evidence>
<keyword evidence="3" id="KW-0808">Transferase</keyword>
<dbReference type="InterPro" id="IPR005490">
    <property type="entry name" value="LD_TPept_cat_dom"/>
</dbReference>
<dbReference type="Gene3D" id="2.40.440.10">
    <property type="entry name" value="L,D-transpeptidase catalytic domain-like"/>
    <property type="match status" value="1"/>
</dbReference>
<dbReference type="Gene3D" id="1.10.101.10">
    <property type="entry name" value="PGBD-like superfamily/PGBD"/>
    <property type="match status" value="1"/>
</dbReference>
<dbReference type="GO" id="GO:0008360">
    <property type="term" value="P:regulation of cell shape"/>
    <property type="evidence" value="ECO:0007669"/>
    <property type="project" value="UniProtKB-UniRule"/>
</dbReference>
<dbReference type="InterPro" id="IPR036365">
    <property type="entry name" value="PGBD-like_sf"/>
</dbReference>
<dbReference type="KEGG" id="ctak:4412677_02268"/>
<dbReference type="UniPathway" id="UPA00219"/>
<reference evidence="9 10" key="1">
    <citation type="submission" date="2017-06" db="EMBL/GenBank/DDBJ databases">
        <authorList>
            <consortium name="Pathogen Informatics"/>
        </authorList>
    </citation>
    <scope>NUCLEOTIDE SEQUENCE [LARGE SCALE GENOMIC DNA]</scope>
    <source>
        <strain evidence="9 10">NCTC13490</strain>
    </source>
</reference>
<sequence length="571" mass="66011">MKIHNYLLFAFIFSLLHFCSKKTENTDFTENTEQTKDSASYERGLVNDGEILDVNFDPTLIGAFSTQTEKKLDLDSIGYFFNEFKEFAPYKNEISQFYKNRSSAYAWFDKDGLSEQADHLAVRLMNLEKDGKKLDLPYHKRFHSMMDNEIAKEDEEKVELMLTSQYIAYSKRTFEGKADELAKSADWLKAAGKYDAVEMMSSAVQNGGKIFTDEPTHRHFTSLKEKILDFHNKGLDTVTYQFPAGTYKMGDSSAVISKIRERLFLLGDLKTNEPSGEFDKEMLSAVHHFQYRHSLDSSGVIGKSFLESLNVPGRDRLERMLVNLERMRWISPEDDEYLMVNIPEYKLFAYNSQDYLWDMDVIVGTSNRRTVAFSDKMSYIDFSPYWNIPPGILKRKIIPAMNRSSSYLARNGMEKVGKLTRDIPLIRQKPGPKNPLGKAKFMFPNTYNIYLHDTNEKYLFKSKNKAQSSGCVRVADPLKLAKFVLKDNKDITDSIIVEKMNEGKENRVVLAKKMPVYLTYYTTWVDHNGNLMFSNDIYKRDRKLKAMLMKNIVEPVVKSPENKDKARSGKI</sequence>
<organism evidence="9 10">
    <name type="scientific">Chryseobacterium taklimakanense</name>
    <dbReference type="NCBI Taxonomy" id="536441"/>
    <lineage>
        <taxon>Bacteria</taxon>
        <taxon>Pseudomonadati</taxon>
        <taxon>Bacteroidota</taxon>
        <taxon>Flavobacteriia</taxon>
        <taxon>Flavobacteriales</taxon>
        <taxon>Weeksellaceae</taxon>
        <taxon>Chryseobacterium group</taxon>
        <taxon>Chryseobacterium</taxon>
    </lineage>
</organism>
<evidence type="ECO:0000259" key="8">
    <source>
        <dbReference type="PROSITE" id="PS52029"/>
    </source>
</evidence>
<dbReference type="PANTHER" id="PTHR41533">
    <property type="entry name" value="L,D-TRANSPEPTIDASE HI_1667-RELATED"/>
    <property type="match status" value="1"/>
</dbReference>
<evidence type="ECO:0000256" key="7">
    <source>
        <dbReference type="PROSITE-ProRule" id="PRU01373"/>
    </source>
</evidence>
<keyword evidence="5 7" id="KW-0573">Peptidoglycan synthesis</keyword>
<dbReference type="Proteomes" id="UP000215196">
    <property type="component" value="Chromosome 1"/>
</dbReference>
<proteinExistence type="inferred from homology"/>
<dbReference type="SUPFAM" id="SSF141523">
    <property type="entry name" value="L,D-transpeptidase catalytic domain-like"/>
    <property type="match status" value="1"/>
</dbReference>
<dbReference type="CDD" id="cd16913">
    <property type="entry name" value="YkuD_like"/>
    <property type="match status" value="1"/>
</dbReference>
<dbReference type="EMBL" id="LT906465">
    <property type="protein sequence ID" value="SNV50098.1"/>
    <property type="molecule type" value="Genomic_DNA"/>
</dbReference>
<dbReference type="GO" id="GO:0009252">
    <property type="term" value="P:peptidoglycan biosynthetic process"/>
    <property type="evidence" value="ECO:0007669"/>
    <property type="project" value="UniProtKB-UniPathway"/>
</dbReference>
<evidence type="ECO:0000256" key="4">
    <source>
        <dbReference type="ARBA" id="ARBA00022960"/>
    </source>
</evidence>
<evidence type="ECO:0000256" key="1">
    <source>
        <dbReference type="ARBA" id="ARBA00004752"/>
    </source>
</evidence>
<dbReference type="GO" id="GO:0016740">
    <property type="term" value="F:transferase activity"/>
    <property type="evidence" value="ECO:0007669"/>
    <property type="project" value="UniProtKB-KW"/>
</dbReference>
<dbReference type="InterPro" id="IPR052905">
    <property type="entry name" value="LD-transpeptidase_YkuD-like"/>
</dbReference>
<dbReference type="Pfam" id="PF03734">
    <property type="entry name" value="YkuD"/>
    <property type="match status" value="1"/>
</dbReference>
<dbReference type="RefSeq" id="WP_095073220.1">
    <property type="nucleotide sequence ID" value="NZ_LT906465.1"/>
</dbReference>
<comment type="similarity">
    <text evidence="2">Belongs to the YkuD family.</text>
</comment>
<dbReference type="GO" id="GO:0071555">
    <property type="term" value="P:cell wall organization"/>
    <property type="evidence" value="ECO:0007669"/>
    <property type="project" value="UniProtKB-UniRule"/>
</dbReference>
<dbReference type="InterPro" id="IPR045380">
    <property type="entry name" value="LD_TPept_scaffold_dom"/>
</dbReference>
<evidence type="ECO:0000256" key="6">
    <source>
        <dbReference type="ARBA" id="ARBA00023316"/>
    </source>
</evidence>
<protein>
    <submittedName>
        <fullName evidence="9">Murein L,D-transpeptidase</fullName>
    </submittedName>
</protein>
<feature type="active site" description="Nucleophile" evidence="7">
    <location>
        <position position="471"/>
    </location>
</feature>
<name>A0A239XVX2_9FLAO</name>
<dbReference type="Pfam" id="PF20142">
    <property type="entry name" value="Scaffold"/>
    <property type="match status" value="1"/>
</dbReference>
<evidence type="ECO:0000256" key="5">
    <source>
        <dbReference type="ARBA" id="ARBA00022984"/>
    </source>
</evidence>
<accession>A0A239XVX2</accession>
<evidence type="ECO:0000313" key="9">
    <source>
        <dbReference type="EMBL" id="SNV50098.1"/>
    </source>
</evidence>
<dbReference type="InterPro" id="IPR038063">
    <property type="entry name" value="Transpep_catalytic_dom"/>
</dbReference>
<dbReference type="PANTHER" id="PTHR41533:SF2">
    <property type="entry name" value="BLR7131 PROTEIN"/>
    <property type="match status" value="1"/>
</dbReference>
<dbReference type="PROSITE" id="PS52029">
    <property type="entry name" value="LD_TPASE"/>
    <property type="match status" value="1"/>
</dbReference>
<dbReference type="AlphaFoldDB" id="A0A239XVX2"/>
<feature type="domain" description="L,D-TPase catalytic" evidence="8">
    <location>
        <begin position="336"/>
        <end position="498"/>
    </location>
</feature>
<keyword evidence="6 7" id="KW-0961">Cell wall biogenesis/degradation</keyword>